<name>A0A2R6ABL3_9ARCH</name>
<reference evidence="1 2" key="1">
    <citation type="submission" date="2017-04" db="EMBL/GenBank/DDBJ databases">
        <title>Novel microbial lineages endemic to geothermal iron-oxide mats fill important gaps in the evolutionary history of Archaea.</title>
        <authorList>
            <person name="Jay Z.J."/>
            <person name="Beam J.P."/>
            <person name="Dlakic M."/>
            <person name="Rusch D.B."/>
            <person name="Kozubal M.A."/>
            <person name="Inskeep W.P."/>
        </authorList>
    </citation>
    <scope>NUCLEOTIDE SEQUENCE [LARGE SCALE GENOMIC DNA]</scope>
    <source>
        <strain evidence="1">BE_D</strain>
    </source>
</reference>
<comment type="caution">
    <text evidence="1">The sequence shown here is derived from an EMBL/GenBank/DDBJ whole genome shotgun (WGS) entry which is preliminary data.</text>
</comment>
<protein>
    <submittedName>
        <fullName evidence="1">Uncharacterized protein</fullName>
    </submittedName>
</protein>
<sequence>MCPHSEVNDLILKVENTCVVHNELQKECSTMGVLLNWFSVEYLALFRLHHLVKGQPELLHQLNYTLSCLSQKSSYTTL</sequence>
<dbReference type="AlphaFoldDB" id="A0A2R6ABL3"/>
<proteinExistence type="predicted"/>
<organism evidence="1 2">
    <name type="scientific">Candidatus Marsarchaeota G1 archaeon BE_D</name>
    <dbReference type="NCBI Taxonomy" id="1978156"/>
    <lineage>
        <taxon>Archaea</taxon>
        <taxon>Candidatus Marsarchaeota</taxon>
        <taxon>Candidatus Marsarchaeota group 1</taxon>
    </lineage>
</organism>
<gene>
    <name evidence="1" type="ORF">B9Q02_10190</name>
</gene>
<evidence type="ECO:0000313" key="1">
    <source>
        <dbReference type="EMBL" id="PSN83792.1"/>
    </source>
</evidence>
<accession>A0A2R6ABL3</accession>
<evidence type="ECO:0000313" key="2">
    <source>
        <dbReference type="Proteomes" id="UP000240569"/>
    </source>
</evidence>
<dbReference type="EMBL" id="NEXD01000094">
    <property type="protein sequence ID" value="PSN83792.1"/>
    <property type="molecule type" value="Genomic_DNA"/>
</dbReference>
<dbReference type="Proteomes" id="UP000240569">
    <property type="component" value="Unassembled WGS sequence"/>
</dbReference>